<dbReference type="Pfam" id="PF06258">
    <property type="entry name" value="Mito_fiss_Elm1"/>
    <property type="match status" value="1"/>
</dbReference>
<protein>
    <recommendedName>
        <fullName evidence="3">Mitochondrial fission ELM1-like protein</fullName>
    </recommendedName>
</protein>
<dbReference type="EMBL" id="KV440976">
    <property type="protein sequence ID" value="OAD75942.1"/>
    <property type="molecule type" value="Genomic_DNA"/>
</dbReference>
<name>A0A162UFY3_PHYB8</name>
<evidence type="ECO:0000313" key="1">
    <source>
        <dbReference type="EMBL" id="OAD75942.1"/>
    </source>
</evidence>
<dbReference type="VEuPathDB" id="FungiDB:PHYBLDRAFT_180473"/>
<dbReference type="InterPro" id="IPR009367">
    <property type="entry name" value="Elm1-like"/>
</dbReference>
<dbReference type="InParanoid" id="A0A162UFY3"/>
<accession>A0A162UFY3</accession>
<gene>
    <name evidence="1" type="ORF">PHYBLDRAFT_180473</name>
</gene>
<dbReference type="AlphaFoldDB" id="A0A162UFY3"/>
<keyword evidence="2" id="KW-1185">Reference proteome</keyword>
<organism evidence="1 2">
    <name type="scientific">Phycomyces blakesleeanus (strain ATCC 8743b / DSM 1359 / FGSC 10004 / NBRC 33097 / NRRL 1555)</name>
    <dbReference type="NCBI Taxonomy" id="763407"/>
    <lineage>
        <taxon>Eukaryota</taxon>
        <taxon>Fungi</taxon>
        <taxon>Fungi incertae sedis</taxon>
        <taxon>Mucoromycota</taxon>
        <taxon>Mucoromycotina</taxon>
        <taxon>Mucoromycetes</taxon>
        <taxon>Mucorales</taxon>
        <taxon>Phycomycetaceae</taxon>
        <taxon>Phycomyces</taxon>
    </lineage>
</organism>
<dbReference type="GeneID" id="28999226"/>
<evidence type="ECO:0008006" key="3">
    <source>
        <dbReference type="Google" id="ProtNLM"/>
    </source>
</evidence>
<dbReference type="Proteomes" id="UP000077315">
    <property type="component" value="Unassembled WGS sequence"/>
</dbReference>
<dbReference type="RefSeq" id="XP_018293982.1">
    <property type="nucleotide sequence ID" value="XM_018438320.1"/>
</dbReference>
<reference evidence="2" key="1">
    <citation type="submission" date="2015-06" db="EMBL/GenBank/DDBJ databases">
        <title>Expansion of signal transduction pathways in fungi by whole-genome duplication.</title>
        <authorList>
            <consortium name="DOE Joint Genome Institute"/>
            <person name="Corrochano L.M."/>
            <person name="Kuo A."/>
            <person name="Marcet-Houben M."/>
            <person name="Polaino S."/>
            <person name="Salamov A."/>
            <person name="Villalobos J.M."/>
            <person name="Alvarez M.I."/>
            <person name="Avalos J."/>
            <person name="Benito E.P."/>
            <person name="Benoit I."/>
            <person name="Burger G."/>
            <person name="Camino L.P."/>
            <person name="Canovas D."/>
            <person name="Cerda-Olmedo E."/>
            <person name="Cheng J.-F."/>
            <person name="Dominguez A."/>
            <person name="Elias M."/>
            <person name="Eslava A.P."/>
            <person name="Glaser F."/>
            <person name="Grimwood J."/>
            <person name="Gutierrez G."/>
            <person name="Heitman J."/>
            <person name="Henrissat B."/>
            <person name="Iturriaga E.A."/>
            <person name="Lang B.F."/>
            <person name="Lavin J.L."/>
            <person name="Lee S."/>
            <person name="Li W."/>
            <person name="Lindquist E."/>
            <person name="Lopez-Garcia S."/>
            <person name="Luque E.M."/>
            <person name="Marcos A.T."/>
            <person name="Martin J."/>
            <person name="McCluskey K."/>
            <person name="Medina H.R."/>
            <person name="Miralles-Duran A."/>
            <person name="Miyazaki A."/>
            <person name="Munoz-Torres E."/>
            <person name="Oguiza J.A."/>
            <person name="Ohm R."/>
            <person name="Olmedo M."/>
            <person name="Orejas M."/>
            <person name="Ortiz-Castellanos L."/>
            <person name="Pisabarro A.G."/>
            <person name="Rodriguez-Romero J."/>
            <person name="Ruiz-Herrera J."/>
            <person name="Ruiz-Vazquez R."/>
            <person name="Sanz C."/>
            <person name="Schackwitz W."/>
            <person name="Schmutz J."/>
            <person name="Shahriari M."/>
            <person name="Shelest E."/>
            <person name="Silva-Franco F."/>
            <person name="Soanes D."/>
            <person name="Syed K."/>
            <person name="Tagua V.G."/>
            <person name="Talbot N.J."/>
            <person name="Thon M."/>
            <person name="De vries R.P."/>
            <person name="Wiebenga A."/>
            <person name="Yadav J.S."/>
            <person name="Braun E.L."/>
            <person name="Baker S."/>
            <person name="Garre V."/>
            <person name="Horwitz B."/>
            <person name="Torres-Martinez S."/>
            <person name="Idnurm A."/>
            <person name="Herrera-Estrella A."/>
            <person name="Gabaldon T."/>
            <person name="Grigoriev I.V."/>
        </authorList>
    </citation>
    <scope>NUCLEOTIDE SEQUENCE [LARGE SCALE GENOMIC DNA]</scope>
    <source>
        <strain evidence="2">NRRL 1555(-)</strain>
    </source>
</reference>
<proteinExistence type="predicted"/>
<evidence type="ECO:0000313" key="2">
    <source>
        <dbReference type="Proteomes" id="UP000077315"/>
    </source>
</evidence>
<dbReference type="OrthoDB" id="1856981at2759"/>
<sequence>MHRLWNRDLAAVLNFRHILNNLRYDGTIPVRFTRVIRIGRIRRQAEDLQEGRRPTQATAVLPLRHTTRFLSIRSSDASSPLSLPRVLVLTDGGIEASLKATALGRQLVKHNLARLETKTWVASKALEMFPPILQKYFINWAFSPQKDKGDEDQSLPWYLRPIDKDNKISKDIPDYVVCSGVSAVPACLYMAKLDPKKVFSVYLGHPAIPFISFDQVVLPKYEANAKMAALGPLARQKNCIITESSLLDPYPLCDENSLAEIIPDTFLSQKDSSDITAVVVGGYSFACRWYSEDAVTLGDNIKRMVNSLNTKLVIVFTERTTPMVKSAIMKSIDSFGDKSDSVAVWDVMSLSSEGTDNTLRKVQQYESLISKAKRVVLTADLDYLTAHAASRRKPVYIAFGGQCRSYLLQFHQWAREVHLTRKLRLDRTKHTKISGDPFSYLGHHARFADGLKLLKVQPIMADVLHEIEAVRAEKVTGKRRKN</sequence>